<comment type="similarity">
    <text evidence="3">Belongs to the Integrator subunit 8 family.</text>
</comment>
<evidence type="ECO:0000256" key="3">
    <source>
        <dbReference type="ARBA" id="ARBA00007147"/>
    </source>
</evidence>
<feature type="domain" description="INTS8 TPR repeats" evidence="6">
    <location>
        <begin position="794"/>
        <end position="853"/>
    </location>
</feature>
<accession>D2UXP6</accession>
<dbReference type="GeneID" id="8863613"/>
<proteinExistence type="inferred from homology"/>
<evidence type="ECO:0000259" key="6">
    <source>
        <dbReference type="Pfam" id="PF25756"/>
    </source>
</evidence>
<dbReference type="PANTHER" id="PTHR13350:SF1">
    <property type="entry name" value="INTEGRATOR COMPLEX SUBUNIT 8"/>
    <property type="match status" value="1"/>
</dbReference>
<protein>
    <submittedName>
        <fullName evidence="7">Predicted protein</fullName>
    </submittedName>
</protein>
<evidence type="ECO:0000256" key="4">
    <source>
        <dbReference type="ARBA" id="ARBA00022454"/>
    </source>
</evidence>
<feature type="domain" description="INTS8 TPR repeats" evidence="6">
    <location>
        <begin position="461"/>
        <end position="745"/>
    </location>
</feature>
<sequence length="863" mass="101134">MANNPSEGLLLPENKKTLFFRQIDEIVKSLNNQSEVKAEQSQLLIELLIQDIMENQLSREYRISLCYKLIEKENLFKKILACNIIQDMVKIIQGHTIQQDIETTGSFDQSSVNEKSKHSIIPDGNEGINVSVQTHLDRYVLKHKFVTSQPIIPVYIILFLKRLEYEYKKNERNNDSLVWDSNMNSIISDFVCRLAKYVNHPIVYATLLSEGETYLNSTNESTQIFKSLMLESVEKTYHLSNFENVSSLEYQEYNYGLLPENVQHKLLTACSEKKTENTSYFQNLKTLIVKKRVYDSALKANHVLFSDDLEEVLKHESTSFEPLKRLKTETSDYLALRARSLLYRNCFNSPTITHRAKTFFDVSMTIARFKDFETSKRIAFDKLLLSLSEKPHNYLIIEEYATPRIESKQIERPSPHIDCMEDFSALCELCNLQKNPTIDSINISEKSKPDLSHINLVFLGELFKNLINLGDWAFIRDFFKQIQTVYEQNTSDDVHIVFCRFAILVESLAYHMHAPRNGAPKKVFKDLKDDIYKFVNNLIYLPDQYHYESDSLNFEDENRLRWDDFHLLVSTNNLKFLMDLSVMLSFVLVSVRMTVVGNRSTSPPMLRNPTQPIMTGHYKHLAKLIMPEYFCSSTKKNWLLGNEKFVEDTLIIMLQHVLERVINLQEQSSTKPISSFYLFKCCLADVYFEKGKFRRALELYLECGEMSFPHFYKPSNEEVVERMFRCLVELGEYTAAAVLHQFVHSTYDNEIESQSRTHVISDNFINTNNRIGYTKEIIDNLYESNGLNERWLLYFYDLSYLELVVHVAHQKGEFSKEDLIIQHIQRSEINSNNKTEHRKEYIQAMKETFLRRLYLHITTFLKN</sequence>
<dbReference type="GO" id="GO:0005694">
    <property type="term" value="C:chromosome"/>
    <property type="evidence" value="ECO:0007669"/>
    <property type="project" value="UniProtKB-SubCell"/>
</dbReference>
<dbReference type="InterPro" id="IPR057980">
    <property type="entry name" value="TPR_INTS8"/>
</dbReference>
<evidence type="ECO:0000256" key="1">
    <source>
        <dbReference type="ARBA" id="ARBA00004123"/>
    </source>
</evidence>
<dbReference type="InterPro" id="IPR038751">
    <property type="entry name" value="INTS8"/>
</dbReference>
<keyword evidence="4" id="KW-0158">Chromosome</keyword>
<keyword evidence="5" id="KW-0539">Nucleus</keyword>
<dbReference type="KEGG" id="ngr:NAEGRDRAFT_61199"/>
<gene>
    <name evidence="7" type="ORF">NAEGRDRAFT_61199</name>
</gene>
<evidence type="ECO:0000256" key="5">
    <source>
        <dbReference type="ARBA" id="ARBA00023242"/>
    </source>
</evidence>
<evidence type="ECO:0000313" key="8">
    <source>
        <dbReference type="Proteomes" id="UP000006671"/>
    </source>
</evidence>
<organism evidence="8">
    <name type="scientific">Naegleria gruberi</name>
    <name type="common">Amoeba</name>
    <dbReference type="NCBI Taxonomy" id="5762"/>
    <lineage>
        <taxon>Eukaryota</taxon>
        <taxon>Discoba</taxon>
        <taxon>Heterolobosea</taxon>
        <taxon>Tetramitia</taxon>
        <taxon>Eutetramitia</taxon>
        <taxon>Vahlkampfiidae</taxon>
        <taxon>Naegleria</taxon>
    </lineage>
</organism>
<dbReference type="GO" id="GO:0032039">
    <property type="term" value="C:integrator complex"/>
    <property type="evidence" value="ECO:0007669"/>
    <property type="project" value="TreeGrafter"/>
</dbReference>
<dbReference type="PANTHER" id="PTHR13350">
    <property type="entry name" value="INTEGRATOR COMPLEX SUBUNIT 8"/>
    <property type="match status" value="1"/>
</dbReference>
<keyword evidence="8" id="KW-1185">Reference proteome</keyword>
<reference evidence="7 8" key="1">
    <citation type="journal article" date="2010" name="Cell">
        <title>The genome of Naegleria gruberi illuminates early eukaryotic versatility.</title>
        <authorList>
            <person name="Fritz-Laylin L.K."/>
            <person name="Prochnik S.E."/>
            <person name="Ginger M.L."/>
            <person name="Dacks J.B."/>
            <person name="Carpenter M.L."/>
            <person name="Field M.C."/>
            <person name="Kuo A."/>
            <person name="Paredez A."/>
            <person name="Chapman J."/>
            <person name="Pham J."/>
            <person name="Shu S."/>
            <person name="Neupane R."/>
            <person name="Cipriano M."/>
            <person name="Mancuso J."/>
            <person name="Tu H."/>
            <person name="Salamov A."/>
            <person name="Lindquist E."/>
            <person name="Shapiro H."/>
            <person name="Lucas S."/>
            <person name="Grigoriev I.V."/>
            <person name="Cande W.Z."/>
            <person name="Fulton C."/>
            <person name="Rokhsar D.S."/>
            <person name="Dawson S.C."/>
        </authorList>
    </citation>
    <scope>NUCLEOTIDE SEQUENCE [LARGE SCALE GENOMIC DNA]</scope>
    <source>
        <strain evidence="7 8">NEG-M</strain>
    </source>
</reference>
<dbReference type="EMBL" id="GG738845">
    <property type="protein sequence ID" value="EFC50323.1"/>
    <property type="molecule type" value="Genomic_DNA"/>
</dbReference>
<dbReference type="STRING" id="5762.D2UXP6"/>
<dbReference type="AlphaFoldDB" id="D2UXP6"/>
<dbReference type="OMA" id="AYHMHAP"/>
<comment type="subcellular location">
    <subcellularLocation>
        <location evidence="2">Chromosome</location>
    </subcellularLocation>
    <subcellularLocation>
        <location evidence="1">Nucleus</location>
    </subcellularLocation>
</comment>
<evidence type="ECO:0000313" key="7">
    <source>
        <dbReference type="EMBL" id="EFC50323.1"/>
    </source>
</evidence>
<dbReference type="InParanoid" id="D2UXP6"/>
<dbReference type="OrthoDB" id="64340at2759"/>
<dbReference type="VEuPathDB" id="AmoebaDB:NAEGRDRAFT_61199"/>
<dbReference type="Pfam" id="PF25756">
    <property type="entry name" value="TPR_INTS8"/>
    <property type="match status" value="2"/>
</dbReference>
<dbReference type="Proteomes" id="UP000006671">
    <property type="component" value="Unassembled WGS sequence"/>
</dbReference>
<dbReference type="GO" id="GO:0034472">
    <property type="term" value="P:snRNA 3'-end processing"/>
    <property type="evidence" value="ECO:0007669"/>
    <property type="project" value="InterPro"/>
</dbReference>
<evidence type="ECO:0000256" key="2">
    <source>
        <dbReference type="ARBA" id="ARBA00004286"/>
    </source>
</evidence>
<name>D2UXP6_NAEGR</name>
<dbReference type="RefSeq" id="XP_002683067.1">
    <property type="nucleotide sequence ID" value="XM_002683021.1"/>
</dbReference>